<dbReference type="NCBIfam" id="TIGR00528">
    <property type="entry name" value="gcvT"/>
    <property type="match status" value="1"/>
</dbReference>
<sequence length="362" mass="40151">MGDIMEKVTLKRTPLFDLIEPKAKMVDFAGFEMPIMFSSIKEEHLAVRQNVGMFDVSHMGEIRIEGPDALEQVQNLVTNDISKIKVGQAQYNLLCLEDGGVVDDLLVYRLDEDAYWLVVNASNIEKDEAHIRRYVKGDVVVTNESDEYGQIAIQGPNAQSVLQTITNVALDEIGFFKFMNGDVAGVPSIISRSGYTGEDGFEIYARAEAISAIWEALEAEGVTPCGLGARDTLRFEACLPLYGHELDESVTPFEANLNFAVKLDTDFVGKEALVTQKENIPNRLIGLKLLGRGIARQGAQVELDGNVIGVVTTGTMPPTVNESIAWARVDARYKDEERFVIDIRGKKIEAERVPTPFYKRTK</sequence>
<evidence type="ECO:0000259" key="10">
    <source>
        <dbReference type="Pfam" id="PF08669"/>
    </source>
</evidence>
<dbReference type="InterPro" id="IPR006222">
    <property type="entry name" value="GCVT_N"/>
</dbReference>
<evidence type="ECO:0000256" key="2">
    <source>
        <dbReference type="ARBA" id="ARBA00012616"/>
    </source>
</evidence>
<comment type="subunit">
    <text evidence="7">The glycine cleavage system is composed of four proteins: P, T, L and H.</text>
</comment>
<dbReference type="AlphaFoldDB" id="C4L3H0"/>
<accession>C4L3H0</accession>
<dbReference type="Gene3D" id="4.10.1250.10">
    <property type="entry name" value="Aminomethyltransferase fragment"/>
    <property type="match status" value="1"/>
</dbReference>
<dbReference type="Gene3D" id="3.30.1360.120">
    <property type="entry name" value="Probable tRNA modification gtpase trme, domain 1"/>
    <property type="match status" value="1"/>
</dbReference>
<evidence type="ECO:0000256" key="8">
    <source>
        <dbReference type="PIRSR" id="PIRSR006487-1"/>
    </source>
</evidence>
<evidence type="ECO:0000256" key="5">
    <source>
        <dbReference type="ARBA" id="ARBA00031395"/>
    </source>
</evidence>
<keyword evidence="3 7" id="KW-0032">Aminotransferase</keyword>
<feature type="binding site" evidence="8">
    <location>
        <position position="202"/>
    </location>
    <ligand>
        <name>substrate</name>
    </ligand>
</feature>
<dbReference type="InterPro" id="IPR027266">
    <property type="entry name" value="TrmE/GcvT-like"/>
</dbReference>
<reference evidence="11 12" key="1">
    <citation type="journal article" date="2011" name="J. Bacteriol.">
        <title>Complete genome sequence of the Thermophilic Bacterium Exiguobacterium sp. AT1b.</title>
        <authorList>
            <person name="Vishnivetskaya T.A."/>
            <person name="Lucas S."/>
            <person name="Copeland A."/>
            <person name="Lapidus A."/>
            <person name="Glavina Del Rio T."/>
            <person name="Dalin E."/>
            <person name="Tice H."/>
            <person name="Bruce D.C."/>
            <person name="Goodwin L.A."/>
            <person name="Pitluck S."/>
            <person name="Saunders E."/>
            <person name="Brettin T."/>
            <person name="Detter C."/>
            <person name="Han C."/>
            <person name="Larimer F."/>
            <person name="Land M.L."/>
            <person name="Hauser L.J."/>
            <person name="Kyrpides N.C."/>
            <person name="Ovchinnikova G."/>
            <person name="Kathariou S."/>
            <person name="Ramaley R.F."/>
            <person name="Rodrigues D.F."/>
            <person name="Hendrix C."/>
            <person name="Richardson P."/>
            <person name="Tiedje J.M."/>
        </authorList>
    </citation>
    <scope>NUCLEOTIDE SEQUENCE [LARGE SCALE GENOMIC DNA]</scope>
    <source>
        <strain evidence="12">ATCC BAA-1283 / AT1b</strain>
    </source>
</reference>
<dbReference type="Gene3D" id="3.30.70.1400">
    <property type="entry name" value="Aminomethyltransferase beta-barrel domains"/>
    <property type="match status" value="1"/>
</dbReference>
<dbReference type="InterPro" id="IPR006223">
    <property type="entry name" value="GcvT"/>
</dbReference>
<dbReference type="Proteomes" id="UP000000716">
    <property type="component" value="Chromosome"/>
</dbReference>
<dbReference type="InterPro" id="IPR028896">
    <property type="entry name" value="GcvT/YgfZ/DmdA"/>
</dbReference>
<evidence type="ECO:0000256" key="1">
    <source>
        <dbReference type="ARBA" id="ARBA00008609"/>
    </source>
</evidence>
<dbReference type="PIRSF" id="PIRSF006487">
    <property type="entry name" value="GcvT"/>
    <property type="match status" value="1"/>
</dbReference>
<dbReference type="NCBIfam" id="NF001567">
    <property type="entry name" value="PRK00389.1"/>
    <property type="match status" value="1"/>
</dbReference>
<organism evidence="11 12">
    <name type="scientific">Exiguobacterium sp. (strain ATCC BAA-1283 / AT1b)</name>
    <dbReference type="NCBI Taxonomy" id="360911"/>
    <lineage>
        <taxon>Bacteria</taxon>
        <taxon>Bacillati</taxon>
        <taxon>Bacillota</taxon>
        <taxon>Bacilli</taxon>
        <taxon>Bacillales</taxon>
        <taxon>Bacillales Family XII. Incertae Sedis</taxon>
        <taxon>Exiguobacterium</taxon>
    </lineage>
</organism>
<dbReference type="GO" id="GO:0019464">
    <property type="term" value="P:glycine decarboxylation via glycine cleavage system"/>
    <property type="evidence" value="ECO:0007669"/>
    <property type="project" value="UniProtKB-UniRule"/>
</dbReference>
<dbReference type="Pfam" id="PF08669">
    <property type="entry name" value="GCV_T_C"/>
    <property type="match status" value="1"/>
</dbReference>
<evidence type="ECO:0000259" key="9">
    <source>
        <dbReference type="Pfam" id="PF01571"/>
    </source>
</evidence>
<dbReference type="GO" id="GO:0005960">
    <property type="term" value="C:glycine cleavage complex"/>
    <property type="evidence" value="ECO:0007669"/>
    <property type="project" value="InterPro"/>
</dbReference>
<keyword evidence="12" id="KW-1185">Reference proteome</keyword>
<dbReference type="KEGG" id="eat:EAT1b_0536"/>
<dbReference type="InterPro" id="IPR029043">
    <property type="entry name" value="GcvT/YgfZ_C"/>
</dbReference>
<comment type="similarity">
    <text evidence="1 7">Belongs to the GcvT family.</text>
</comment>
<feature type="domain" description="GCVT N-terminal" evidence="9">
    <location>
        <begin position="21"/>
        <end position="264"/>
    </location>
</feature>
<proteinExistence type="inferred from homology"/>
<keyword evidence="4 7" id="KW-0808">Transferase</keyword>
<evidence type="ECO:0000313" key="12">
    <source>
        <dbReference type="Proteomes" id="UP000000716"/>
    </source>
</evidence>
<dbReference type="FunFam" id="4.10.1250.10:FF:000001">
    <property type="entry name" value="Aminomethyltransferase"/>
    <property type="match status" value="1"/>
</dbReference>
<dbReference type="Gene3D" id="2.40.30.110">
    <property type="entry name" value="Aminomethyltransferase beta-barrel domains"/>
    <property type="match status" value="1"/>
</dbReference>
<evidence type="ECO:0000256" key="6">
    <source>
        <dbReference type="ARBA" id="ARBA00047665"/>
    </source>
</evidence>
<dbReference type="PANTHER" id="PTHR43757">
    <property type="entry name" value="AMINOMETHYLTRANSFERASE"/>
    <property type="match status" value="1"/>
</dbReference>
<evidence type="ECO:0000256" key="4">
    <source>
        <dbReference type="ARBA" id="ARBA00022679"/>
    </source>
</evidence>
<dbReference type="SUPFAM" id="SSF101790">
    <property type="entry name" value="Aminomethyltransferase beta-barrel domain"/>
    <property type="match status" value="1"/>
</dbReference>
<dbReference type="EC" id="2.1.2.10" evidence="2 7"/>
<dbReference type="Pfam" id="PF01571">
    <property type="entry name" value="GCV_T"/>
    <property type="match status" value="1"/>
</dbReference>
<dbReference type="HOGENOM" id="CLU_007884_10_2_9"/>
<dbReference type="GO" id="GO:0008483">
    <property type="term" value="F:transaminase activity"/>
    <property type="evidence" value="ECO:0007669"/>
    <property type="project" value="UniProtKB-KW"/>
</dbReference>
<name>C4L3H0_EXISA</name>
<dbReference type="EMBL" id="CP001615">
    <property type="protein sequence ID" value="ACQ69468.1"/>
    <property type="molecule type" value="Genomic_DNA"/>
</dbReference>
<comment type="catalytic activity">
    <reaction evidence="6 7">
        <text>N(6)-[(R)-S(8)-aminomethyldihydrolipoyl]-L-lysyl-[protein] + (6S)-5,6,7,8-tetrahydrofolate = N(6)-[(R)-dihydrolipoyl]-L-lysyl-[protein] + (6R)-5,10-methylene-5,6,7,8-tetrahydrofolate + NH4(+)</text>
        <dbReference type="Rhea" id="RHEA:16945"/>
        <dbReference type="Rhea" id="RHEA-COMP:10475"/>
        <dbReference type="Rhea" id="RHEA-COMP:10492"/>
        <dbReference type="ChEBI" id="CHEBI:15636"/>
        <dbReference type="ChEBI" id="CHEBI:28938"/>
        <dbReference type="ChEBI" id="CHEBI:57453"/>
        <dbReference type="ChEBI" id="CHEBI:83100"/>
        <dbReference type="ChEBI" id="CHEBI:83143"/>
        <dbReference type="EC" id="2.1.2.10"/>
    </reaction>
</comment>
<dbReference type="HAMAP" id="MF_00259">
    <property type="entry name" value="GcvT"/>
    <property type="match status" value="1"/>
</dbReference>
<dbReference type="SUPFAM" id="SSF103025">
    <property type="entry name" value="Folate-binding domain"/>
    <property type="match status" value="1"/>
</dbReference>
<dbReference type="GO" id="GO:0005829">
    <property type="term" value="C:cytosol"/>
    <property type="evidence" value="ECO:0007669"/>
    <property type="project" value="TreeGrafter"/>
</dbReference>
<dbReference type="GO" id="GO:0004047">
    <property type="term" value="F:aminomethyltransferase activity"/>
    <property type="evidence" value="ECO:0007669"/>
    <property type="project" value="UniProtKB-UniRule"/>
</dbReference>
<feature type="domain" description="Aminomethyltransferase C-terminal" evidence="10">
    <location>
        <begin position="283"/>
        <end position="359"/>
    </location>
</feature>
<evidence type="ECO:0000313" key="11">
    <source>
        <dbReference type="EMBL" id="ACQ69468.1"/>
    </source>
</evidence>
<protein>
    <recommendedName>
        <fullName evidence="2 7">Aminomethyltransferase</fullName>
        <ecNumber evidence="2 7">2.1.2.10</ecNumber>
    </recommendedName>
    <alternativeName>
        <fullName evidence="5 7">Glycine cleavage system T protein</fullName>
    </alternativeName>
</protein>
<dbReference type="eggNOG" id="COG0404">
    <property type="taxonomic scope" value="Bacteria"/>
</dbReference>
<gene>
    <name evidence="7" type="primary">gcvT</name>
    <name evidence="11" type="ordered locus">EAT1b_0536</name>
</gene>
<evidence type="ECO:0000256" key="3">
    <source>
        <dbReference type="ARBA" id="ARBA00022576"/>
    </source>
</evidence>
<evidence type="ECO:0000256" key="7">
    <source>
        <dbReference type="HAMAP-Rule" id="MF_00259"/>
    </source>
</evidence>
<dbReference type="FunFam" id="3.30.70.1400:FF:000001">
    <property type="entry name" value="Aminomethyltransferase"/>
    <property type="match status" value="1"/>
</dbReference>
<dbReference type="STRING" id="360911.EAT1b_0536"/>
<dbReference type="InterPro" id="IPR022903">
    <property type="entry name" value="GcvT_bac"/>
</dbReference>
<dbReference type="InterPro" id="IPR013977">
    <property type="entry name" value="GcvT_C"/>
</dbReference>
<comment type="function">
    <text evidence="7">The glycine cleavage system catalyzes the degradation of glycine.</text>
</comment>
<dbReference type="PANTHER" id="PTHR43757:SF2">
    <property type="entry name" value="AMINOMETHYLTRANSFERASE, MITOCHONDRIAL"/>
    <property type="match status" value="1"/>
</dbReference>